<keyword evidence="3" id="KW-1185">Reference proteome</keyword>
<protein>
    <submittedName>
        <fullName evidence="2">Uncharacterized protein</fullName>
    </submittedName>
</protein>
<feature type="compositionally biased region" description="Acidic residues" evidence="1">
    <location>
        <begin position="160"/>
        <end position="175"/>
    </location>
</feature>
<feature type="compositionally biased region" description="Gly residues" evidence="1">
    <location>
        <begin position="132"/>
        <end position="141"/>
    </location>
</feature>
<dbReference type="Proteomes" id="UP000276215">
    <property type="component" value="Unassembled WGS sequence"/>
</dbReference>
<feature type="compositionally biased region" description="Basic and acidic residues" evidence="1">
    <location>
        <begin position="176"/>
        <end position="185"/>
    </location>
</feature>
<reference evidence="2 3" key="1">
    <citation type="journal article" date="2018" name="Nat. Ecol. Evol.">
        <title>Pezizomycetes genomes reveal the molecular basis of ectomycorrhizal truffle lifestyle.</title>
        <authorList>
            <person name="Murat C."/>
            <person name="Payen T."/>
            <person name="Noel B."/>
            <person name="Kuo A."/>
            <person name="Morin E."/>
            <person name="Chen J."/>
            <person name="Kohler A."/>
            <person name="Krizsan K."/>
            <person name="Balestrini R."/>
            <person name="Da Silva C."/>
            <person name="Montanini B."/>
            <person name="Hainaut M."/>
            <person name="Levati E."/>
            <person name="Barry K.W."/>
            <person name="Belfiori B."/>
            <person name="Cichocki N."/>
            <person name="Clum A."/>
            <person name="Dockter R.B."/>
            <person name="Fauchery L."/>
            <person name="Guy J."/>
            <person name="Iotti M."/>
            <person name="Le Tacon F."/>
            <person name="Lindquist E.A."/>
            <person name="Lipzen A."/>
            <person name="Malagnac F."/>
            <person name="Mello A."/>
            <person name="Molinier V."/>
            <person name="Miyauchi S."/>
            <person name="Poulain J."/>
            <person name="Riccioni C."/>
            <person name="Rubini A."/>
            <person name="Sitrit Y."/>
            <person name="Splivallo R."/>
            <person name="Traeger S."/>
            <person name="Wang M."/>
            <person name="Zifcakova L."/>
            <person name="Wipf D."/>
            <person name="Zambonelli A."/>
            <person name="Paolocci F."/>
            <person name="Nowrousian M."/>
            <person name="Ottonello S."/>
            <person name="Baldrian P."/>
            <person name="Spatafora J.W."/>
            <person name="Henrissat B."/>
            <person name="Nagy L.G."/>
            <person name="Aury J.M."/>
            <person name="Wincker P."/>
            <person name="Grigoriev I.V."/>
            <person name="Bonfante P."/>
            <person name="Martin F.M."/>
        </authorList>
    </citation>
    <scope>NUCLEOTIDE SEQUENCE [LARGE SCALE GENOMIC DNA]</scope>
    <source>
        <strain evidence="2 3">120613-1</strain>
    </source>
</reference>
<name>A0A3N4JMT5_9PEZI</name>
<dbReference type="GO" id="GO:0003677">
    <property type="term" value="F:DNA binding"/>
    <property type="evidence" value="ECO:0007669"/>
    <property type="project" value="InterPro"/>
</dbReference>
<sequence length="185" mass="19682">MHGRLAKSPPPPLNPPHTRVINTNQIDFEKLAHKMNYKSGAVANARFHQIKRAVIKASELTPTSPPSAPPPAPAAAAAKKAVEKKRVEKVAEDGVVKKRGRGRPRKVVVAPAAPVEPMGGEGGRGERAFGEDFGGVAGAGGIDPRILEMGGGRRVKVEKEEEGEDEEEADTEVEGEEGKGVRFVF</sequence>
<dbReference type="AlphaFoldDB" id="A0A3N4JMT5"/>
<gene>
    <name evidence="2" type="ORF">L873DRAFT_1905400</name>
</gene>
<evidence type="ECO:0000313" key="3">
    <source>
        <dbReference type="Proteomes" id="UP000276215"/>
    </source>
</evidence>
<dbReference type="OrthoDB" id="5403747at2759"/>
<evidence type="ECO:0000313" key="2">
    <source>
        <dbReference type="EMBL" id="RPA99562.1"/>
    </source>
</evidence>
<accession>A0A3N4JMT5</accession>
<organism evidence="2 3">
    <name type="scientific">Choiromyces venosus 120613-1</name>
    <dbReference type="NCBI Taxonomy" id="1336337"/>
    <lineage>
        <taxon>Eukaryota</taxon>
        <taxon>Fungi</taxon>
        <taxon>Dikarya</taxon>
        <taxon>Ascomycota</taxon>
        <taxon>Pezizomycotina</taxon>
        <taxon>Pezizomycetes</taxon>
        <taxon>Pezizales</taxon>
        <taxon>Tuberaceae</taxon>
        <taxon>Choiromyces</taxon>
    </lineage>
</organism>
<feature type="region of interest" description="Disordered" evidence="1">
    <location>
        <begin position="93"/>
        <end position="185"/>
    </location>
</feature>
<dbReference type="InterPro" id="IPR017956">
    <property type="entry name" value="AT_hook_DNA-bd_motif"/>
</dbReference>
<dbReference type="Pfam" id="PF02178">
    <property type="entry name" value="AT_hook"/>
    <property type="match status" value="1"/>
</dbReference>
<proteinExistence type="predicted"/>
<dbReference type="EMBL" id="ML120386">
    <property type="protein sequence ID" value="RPA99562.1"/>
    <property type="molecule type" value="Genomic_DNA"/>
</dbReference>
<feature type="compositionally biased region" description="Basic residues" evidence="1">
    <location>
        <begin position="97"/>
        <end position="106"/>
    </location>
</feature>
<evidence type="ECO:0000256" key="1">
    <source>
        <dbReference type="SAM" id="MobiDB-lite"/>
    </source>
</evidence>